<evidence type="ECO:0000313" key="9">
    <source>
        <dbReference type="Proteomes" id="UP000003195"/>
    </source>
</evidence>
<sequence length="424" mass="43367">METIMEMDLLALVLFIVTIVLAFIRKVNIGILAIAVGAIAVRIFGLTDKQLISGISSSMFCTLVGITFLFAVVKSTGALDLLAEKIISATGKKVWLLPIAIYIAGFIVAGVGPGAIPALAIIPAIAVTTALKVGYNPIMLALIGEFGLIAGRMTSVTPEAAVITSAAATSGIDNVMPAILACQTIITLVISILVFIYFKGYKLTTTNATVTKPGPFTAKQLIALSGILLMLVLMIVFKVNIGLAAFISSALLVLFGIAPDGECLKALPWGTIIMVLGVGVLLTIVDKVGGIKLLSAAISSIMTSNTAIPLMGVSAGLLSLVSSALAVVYPTMMPMCTDIAAQVGGVEPLALMAAVGAGGSLAGISPMSTGGALILAAMGTNVENFTSTQQAKVFVQLLMAAAASLVVIIVVSALLFDPIVSLFI</sequence>
<dbReference type="RefSeq" id="WP_006942203.1">
    <property type="nucleotide sequence ID" value="NZ_GL538208.1"/>
</dbReference>
<keyword evidence="4 6" id="KW-1133">Transmembrane helix</keyword>
<feature type="domain" description="Citrate transporter-like" evidence="7">
    <location>
        <begin position="19"/>
        <end position="356"/>
    </location>
</feature>
<comment type="subcellular location">
    <subcellularLocation>
        <location evidence="1">Membrane</location>
        <topology evidence="1">Multi-pass membrane protein</topology>
    </subcellularLocation>
</comment>
<gene>
    <name evidence="8" type="ORF">HMPREF9429_01089</name>
</gene>
<dbReference type="HOGENOM" id="CLU_052316_0_0_9"/>
<feature type="transmembrane region" description="Helical" evidence="6">
    <location>
        <begin position="306"/>
        <end position="329"/>
    </location>
</feature>
<evidence type="ECO:0000259" key="7">
    <source>
        <dbReference type="Pfam" id="PF03600"/>
    </source>
</evidence>
<feature type="transmembrane region" description="Helical" evidence="6">
    <location>
        <begin position="178"/>
        <end position="198"/>
    </location>
</feature>
<evidence type="ECO:0000256" key="3">
    <source>
        <dbReference type="ARBA" id="ARBA00022692"/>
    </source>
</evidence>
<feature type="transmembrane region" description="Helical" evidence="6">
    <location>
        <begin position="218"/>
        <end position="236"/>
    </location>
</feature>
<feature type="transmembrane region" description="Helical" evidence="6">
    <location>
        <begin position="94"/>
        <end position="112"/>
    </location>
</feature>
<feature type="transmembrane region" description="Helical" evidence="6">
    <location>
        <begin position="51"/>
        <end position="73"/>
    </location>
</feature>
<dbReference type="eggNOG" id="COG1055">
    <property type="taxonomic scope" value="Bacteria"/>
</dbReference>
<keyword evidence="9" id="KW-1185">Reference proteome</keyword>
<feature type="transmembrane region" description="Helical" evidence="6">
    <location>
        <begin position="266"/>
        <end position="285"/>
    </location>
</feature>
<organism evidence="8 9">
    <name type="scientific">Megasphaera micronuciformis F0359</name>
    <dbReference type="NCBI Taxonomy" id="706434"/>
    <lineage>
        <taxon>Bacteria</taxon>
        <taxon>Bacillati</taxon>
        <taxon>Bacillota</taxon>
        <taxon>Negativicutes</taxon>
        <taxon>Veillonellales</taxon>
        <taxon>Veillonellaceae</taxon>
        <taxon>Megasphaera</taxon>
    </lineage>
</organism>
<reference evidence="8 9" key="1">
    <citation type="submission" date="2010-08" db="EMBL/GenBank/DDBJ databases">
        <authorList>
            <person name="Weinstock G."/>
            <person name="Sodergren E."/>
            <person name="Clifton S."/>
            <person name="Fulton L."/>
            <person name="Fulton B."/>
            <person name="Courtney L."/>
            <person name="Fronick C."/>
            <person name="Harrison M."/>
            <person name="Strong C."/>
            <person name="Farmer C."/>
            <person name="Delahaunty K."/>
            <person name="Markovic C."/>
            <person name="Hall O."/>
            <person name="Minx P."/>
            <person name="Tomlinson C."/>
            <person name="Mitreva M."/>
            <person name="Hou S."/>
            <person name="Chen J."/>
            <person name="Wollam A."/>
            <person name="Pepin K.H."/>
            <person name="Johnson M."/>
            <person name="Bhonagiri V."/>
            <person name="Zhang X."/>
            <person name="Suruliraj S."/>
            <person name="Warren W."/>
            <person name="Chinwalla A."/>
            <person name="Mardis E.R."/>
            <person name="Wilson R.K."/>
        </authorList>
    </citation>
    <scope>NUCLEOTIDE SEQUENCE [LARGE SCALE GENOMIC DNA]</scope>
    <source>
        <strain evidence="8 9">F0359</strain>
    </source>
</reference>
<keyword evidence="3 6" id="KW-0812">Transmembrane</keyword>
<feature type="transmembrane region" description="Helical" evidence="6">
    <location>
        <begin position="29"/>
        <end position="45"/>
    </location>
</feature>
<evidence type="ECO:0000256" key="2">
    <source>
        <dbReference type="ARBA" id="ARBA00022448"/>
    </source>
</evidence>
<dbReference type="Proteomes" id="UP000003195">
    <property type="component" value="Unassembled WGS sequence"/>
</dbReference>
<evidence type="ECO:0000256" key="5">
    <source>
        <dbReference type="ARBA" id="ARBA00023136"/>
    </source>
</evidence>
<dbReference type="EMBL" id="AECS01000037">
    <property type="protein sequence ID" value="EFQ03906.1"/>
    <property type="molecule type" value="Genomic_DNA"/>
</dbReference>
<dbReference type="Pfam" id="PF03600">
    <property type="entry name" value="CitMHS"/>
    <property type="match status" value="1"/>
</dbReference>
<feature type="transmembrane region" description="Helical" evidence="6">
    <location>
        <begin position="397"/>
        <end position="416"/>
    </location>
</feature>
<keyword evidence="5 6" id="KW-0472">Membrane</keyword>
<name>E2ZCY5_9FIRM</name>
<dbReference type="STRING" id="706434.HMPREF9429_01089"/>
<comment type="caution">
    <text evidence="8">The sequence shown here is derived from an EMBL/GenBank/DDBJ whole genome shotgun (WGS) entry which is preliminary data.</text>
</comment>
<feature type="transmembrane region" description="Helical" evidence="6">
    <location>
        <begin position="6"/>
        <end position="24"/>
    </location>
</feature>
<dbReference type="GO" id="GO:0055085">
    <property type="term" value="P:transmembrane transport"/>
    <property type="evidence" value="ECO:0007669"/>
    <property type="project" value="InterPro"/>
</dbReference>
<dbReference type="AlphaFoldDB" id="E2ZCY5"/>
<evidence type="ECO:0000256" key="4">
    <source>
        <dbReference type="ARBA" id="ARBA00022989"/>
    </source>
</evidence>
<feature type="transmembrane region" description="Helical" evidence="6">
    <location>
        <begin position="349"/>
        <end position="376"/>
    </location>
</feature>
<evidence type="ECO:0000256" key="1">
    <source>
        <dbReference type="ARBA" id="ARBA00004141"/>
    </source>
</evidence>
<evidence type="ECO:0000256" key="6">
    <source>
        <dbReference type="SAM" id="Phobius"/>
    </source>
</evidence>
<dbReference type="GO" id="GO:0016020">
    <property type="term" value="C:membrane"/>
    <property type="evidence" value="ECO:0007669"/>
    <property type="project" value="UniProtKB-SubCell"/>
</dbReference>
<protein>
    <submittedName>
        <fullName evidence="8">Dicarboxylate carrier MatC domain protein</fullName>
    </submittedName>
</protein>
<proteinExistence type="predicted"/>
<keyword evidence="2" id="KW-0813">Transport</keyword>
<accession>E2ZCY5</accession>
<dbReference type="InterPro" id="IPR004680">
    <property type="entry name" value="Cit_transptr-like_dom"/>
</dbReference>
<evidence type="ECO:0000313" key="8">
    <source>
        <dbReference type="EMBL" id="EFQ03906.1"/>
    </source>
</evidence>